<proteinExistence type="inferred from homology"/>
<evidence type="ECO:0000256" key="1">
    <source>
        <dbReference type="ARBA" id="ARBA00008834"/>
    </source>
</evidence>
<dbReference type="GO" id="GO:0004650">
    <property type="term" value="F:polygalacturonase activity"/>
    <property type="evidence" value="ECO:0007669"/>
    <property type="project" value="UniProtKB-EC"/>
</dbReference>
<keyword evidence="5 11" id="KW-0378">Hydrolase</keyword>
<evidence type="ECO:0000256" key="4">
    <source>
        <dbReference type="ARBA" id="ARBA00022737"/>
    </source>
</evidence>
<dbReference type="InterPro" id="IPR006626">
    <property type="entry name" value="PbH1"/>
</dbReference>
<feature type="signal peptide" evidence="12">
    <location>
        <begin position="1"/>
        <end position="19"/>
    </location>
</feature>
<keyword evidence="8" id="KW-0961">Cell wall biogenesis/degradation</keyword>
<sequence length="362" mass="36879">MVLANSVLLSALCAFAVSAAPLSKRDSCTLSGSSLSSLSAVKKCSSIIIKDLTVPAGQTLDLSGLTSGTTVTFQGTTTFGYKEWEGPLISISGSKINVVGASGHVIDGQGAKWWDGKGDSGKVKPKFVKLGLTGTSKVTGLNIKNAPHQVFSVNKCSDLTISGVTVDVKAGDSAGGHNTDAFDVGSSTNVVIQGCTVYNQDDCIAVNSGKNIKFLNNNCYNGHGISIGSVGGRSDNVVNGFWAQNNNVINSDNGLRIKTVQGATGSVSNVNFISNKISGIKKFGIVIEGDYLNGKTTGSATGGVPISGLVMKDNTGSVTSSAKRVKILVKSASNWKWSGVSITGGSSFSGCSGIPSGSGASC</sequence>
<organism evidence="13 14">
    <name type="scientific">Saccharomyces pastorianus</name>
    <name type="common">Lager yeast</name>
    <name type="synonym">Saccharomyces cerevisiae x Saccharomyces eubayanus</name>
    <dbReference type="NCBI Taxonomy" id="27292"/>
    <lineage>
        <taxon>Eukaryota</taxon>
        <taxon>Fungi</taxon>
        <taxon>Dikarya</taxon>
        <taxon>Ascomycota</taxon>
        <taxon>Saccharomycotina</taxon>
        <taxon>Saccharomycetes</taxon>
        <taxon>Saccharomycetales</taxon>
        <taxon>Saccharomycetaceae</taxon>
        <taxon>Saccharomyces</taxon>
    </lineage>
</organism>
<dbReference type="GO" id="GO:0045490">
    <property type="term" value="P:pectin catabolic process"/>
    <property type="evidence" value="ECO:0007669"/>
    <property type="project" value="TreeGrafter"/>
</dbReference>
<dbReference type="InterPro" id="IPR012334">
    <property type="entry name" value="Pectin_lyas_fold"/>
</dbReference>
<comment type="similarity">
    <text evidence="1 11">Belongs to the glycosyl hydrolase 28 family.</text>
</comment>
<evidence type="ECO:0000256" key="6">
    <source>
        <dbReference type="ARBA" id="ARBA00023157"/>
    </source>
</evidence>
<evidence type="ECO:0000313" key="13">
    <source>
        <dbReference type="EMBL" id="QID87839.1"/>
    </source>
</evidence>
<keyword evidence="6" id="KW-1015">Disulfide bond</keyword>
<evidence type="ECO:0000256" key="8">
    <source>
        <dbReference type="ARBA" id="ARBA00023316"/>
    </source>
</evidence>
<evidence type="ECO:0000256" key="9">
    <source>
        <dbReference type="ARBA" id="ARBA00034074"/>
    </source>
</evidence>
<dbReference type="Proteomes" id="UP000501346">
    <property type="component" value="Chromosome SeXIV"/>
</dbReference>
<dbReference type="SMART" id="SM00710">
    <property type="entry name" value="PbH1"/>
    <property type="match status" value="6"/>
</dbReference>
<feature type="chain" id="PRO_5025568376" description="endo-polygalacturonase" evidence="12">
    <location>
        <begin position="20"/>
        <end position="362"/>
    </location>
</feature>
<evidence type="ECO:0000256" key="12">
    <source>
        <dbReference type="SAM" id="SignalP"/>
    </source>
</evidence>
<gene>
    <name evidence="13" type="primary">PGU1_2</name>
    <name evidence="13" type="ORF">GRS66_010528</name>
</gene>
<evidence type="ECO:0000313" key="14">
    <source>
        <dbReference type="Proteomes" id="UP000501346"/>
    </source>
</evidence>
<evidence type="ECO:0000256" key="3">
    <source>
        <dbReference type="ARBA" id="ARBA00022729"/>
    </source>
</evidence>
<dbReference type="EMBL" id="CP049011">
    <property type="protein sequence ID" value="QID87839.1"/>
    <property type="molecule type" value="Genomic_DNA"/>
</dbReference>
<dbReference type="InterPro" id="IPR000743">
    <property type="entry name" value="Glyco_hydro_28"/>
</dbReference>
<dbReference type="PROSITE" id="PS00502">
    <property type="entry name" value="POLYGALACTURONASE"/>
    <property type="match status" value="1"/>
</dbReference>
<feature type="active site" evidence="10">
    <location>
        <position position="223"/>
    </location>
</feature>
<dbReference type="FunFam" id="2.160.20.10:FF:000002">
    <property type="entry name" value="Endopolygalacturonase D"/>
    <property type="match status" value="1"/>
</dbReference>
<dbReference type="OrthoDB" id="1546079at2759"/>
<protein>
    <recommendedName>
        <fullName evidence="2">endo-polygalacturonase</fullName>
        <ecNumber evidence="2">3.2.1.15</ecNumber>
    </recommendedName>
</protein>
<evidence type="ECO:0000256" key="2">
    <source>
        <dbReference type="ARBA" id="ARBA00012736"/>
    </source>
</evidence>
<dbReference type="SUPFAM" id="SSF51126">
    <property type="entry name" value="Pectin lyase-like"/>
    <property type="match status" value="1"/>
</dbReference>
<dbReference type="PANTHER" id="PTHR31884">
    <property type="entry name" value="POLYGALACTURONASE"/>
    <property type="match status" value="1"/>
</dbReference>
<evidence type="ECO:0000256" key="11">
    <source>
        <dbReference type="RuleBase" id="RU361169"/>
    </source>
</evidence>
<evidence type="ECO:0000256" key="10">
    <source>
        <dbReference type="PROSITE-ProRule" id="PRU10052"/>
    </source>
</evidence>
<comment type="catalytic activity">
    <reaction evidence="9">
        <text>(1,4-alpha-D-galacturonosyl)n+m + H2O = (1,4-alpha-D-galacturonosyl)n + (1,4-alpha-D-galacturonosyl)m.</text>
        <dbReference type="EC" id="3.2.1.15"/>
    </reaction>
</comment>
<dbReference type="GO" id="GO:0005576">
    <property type="term" value="C:extracellular region"/>
    <property type="evidence" value="ECO:0007669"/>
    <property type="project" value="TreeGrafter"/>
</dbReference>
<accession>A0A6C1EFI9</accession>
<keyword evidence="7 11" id="KW-0326">Glycosidase</keyword>
<dbReference type="Pfam" id="PF00295">
    <property type="entry name" value="Glyco_hydro_28"/>
    <property type="match status" value="1"/>
</dbReference>
<evidence type="ECO:0000256" key="5">
    <source>
        <dbReference type="ARBA" id="ARBA00022801"/>
    </source>
</evidence>
<evidence type="ECO:0000256" key="7">
    <source>
        <dbReference type="ARBA" id="ARBA00023295"/>
    </source>
</evidence>
<dbReference type="GO" id="GO:0071555">
    <property type="term" value="P:cell wall organization"/>
    <property type="evidence" value="ECO:0007669"/>
    <property type="project" value="UniProtKB-KW"/>
</dbReference>
<dbReference type="PANTHER" id="PTHR31884:SF1">
    <property type="entry name" value="POLYGALACTURONASE"/>
    <property type="match status" value="1"/>
</dbReference>
<dbReference type="AlphaFoldDB" id="A0A6C1EFI9"/>
<keyword evidence="3 12" id="KW-0732">Signal</keyword>
<keyword evidence="14" id="KW-1185">Reference proteome</keyword>
<name>A0A6C1EFI9_SACPS</name>
<dbReference type="EC" id="3.2.1.15" evidence="2"/>
<dbReference type="InterPro" id="IPR011050">
    <property type="entry name" value="Pectin_lyase_fold/virulence"/>
</dbReference>
<keyword evidence="4" id="KW-0677">Repeat</keyword>
<dbReference type="Gene3D" id="2.160.20.10">
    <property type="entry name" value="Single-stranded right-handed beta-helix, Pectin lyase-like"/>
    <property type="match status" value="1"/>
</dbReference>
<reference evidence="13 14" key="1">
    <citation type="journal article" date="2019" name="BMC Genomics">
        <title>Chromosome level assembly and comparative genome analysis confirm lager-brewing yeasts originated from a single hybridization.</title>
        <authorList>
            <person name="Salazar A.N."/>
            <person name="Gorter de Vries A.R."/>
            <person name="van den Broek M."/>
            <person name="Brouwers N."/>
            <person name="de la Torre Cortes P."/>
            <person name="Kuijpers N.G.A."/>
            <person name="Daran J.G."/>
            <person name="Abeel T."/>
        </authorList>
    </citation>
    <scope>NUCLEOTIDE SEQUENCE [LARGE SCALE GENOMIC DNA]</scope>
    <source>
        <strain evidence="13 14">CBS 1483</strain>
    </source>
</reference>
<dbReference type="InterPro" id="IPR050434">
    <property type="entry name" value="Glycosyl_hydrlase_28"/>
</dbReference>